<protein>
    <submittedName>
        <fullName evidence="1">Uncharacterized protein</fullName>
    </submittedName>
</protein>
<evidence type="ECO:0000313" key="2">
    <source>
        <dbReference type="Proteomes" id="UP000007319"/>
    </source>
</evidence>
<gene>
    <name evidence="1" type="ORF">AZOBR_200011</name>
</gene>
<proteinExistence type="predicted"/>
<reference evidence="1 2" key="1">
    <citation type="journal article" date="2011" name="PLoS Genet.">
        <title>Azospirillum genomes reveal transition of bacteria from aquatic to terrestrial environments.</title>
        <authorList>
            <person name="Wisniewski-Dye F."/>
            <person name="Borziak K."/>
            <person name="Khalsa-Moyers G."/>
            <person name="Alexandre G."/>
            <person name="Sukharnikov L.O."/>
            <person name="Wuichet K."/>
            <person name="Hurst G.B."/>
            <person name="McDonald W.H."/>
            <person name="Robertson J.S."/>
            <person name="Barbe V."/>
            <person name="Calteau A."/>
            <person name="Rouy Z."/>
            <person name="Mangenot S."/>
            <person name="Prigent-Combaret C."/>
            <person name="Normand P."/>
            <person name="Boyer M."/>
            <person name="Siguier P."/>
            <person name="Dessaux Y."/>
            <person name="Elmerich C."/>
            <person name="Condemine G."/>
            <person name="Krishnen G."/>
            <person name="Kennedy I."/>
            <person name="Paterson A.H."/>
            <person name="Gonzalez V."/>
            <person name="Mavingui P."/>
            <person name="Zhulin I.B."/>
        </authorList>
    </citation>
    <scope>NUCLEOTIDE SEQUENCE [LARGE SCALE GENOMIC DNA]</scope>
    <source>
        <strain evidence="1 2">Sp245</strain>
    </source>
</reference>
<dbReference type="EMBL" id="HE577327">
    <property type="protein sequence ID" value="CCC99306.1"/>
    <property type="molecule type" value="Genomic_DNA"/>
</dbReference>
<evidence type="ECO:0000313" key="1">
    <source>
        <dbReference type="EMBL" id="CCC99306.1"/>
    </source>
</evidence>
<name>A0A9P1NNH6_9PROT</name>
<dbReference type="AlphaFoldDB" id="A0A9P1NNH6"/>
<sequence length="21" mass="2521">MAMSGWKLRATDQRKLWIVET</sequence>
<accession>A0A9P1NNH6</accession>
<dbReference type="Proteomes" id="UP000007319">
    <property type="component" value="Chromosome"/>
</dbReference>
<keyword evidence="2" id="KW-1185">Reference proteome</keyword>
<organism evidence="1 2">
    <name type="scientific">Azospirillum baldaniorum</name>
    <dbReference type="NCBI Taxonomy" id="1064539"/>
    <lineage>
        <taxon>Bacteria</taxon>
        <taxon>Pseudomonadati</taxon>
        <taxon>Pseudomonadota</taxon>
        <taxon>Alphaproteobacteria</taxon>
        <taxon>Rhodospirillales</taxon>
        <taxon>Azospirillaceae</taxon>
        <taxon>Azospirillum</taxon>
    </lineage>
</organism>
<dbReference type="KEGG" id="abs:AZOBR_200011"/>